<dbReference type="KEGG" id="cpf:CPF_0700"/>
<dbReference type="HOGENOM" id="CLU_975595_0_0_9"/>
<dbReference type="STRING" id="195103.CPF_0700"/>
<feature type="transmembrane region" description="Helical" evidence="1">
    <location>
        <begin position="225"/>
        <end position="249"/>
    </location>
</feature>
<evidence type="ECO:0000313" key="2">
    <source>
        <dbReference type="EMBL" id="ABG83904.1"/>
    </source>
</evidence>
<dbReference type="eggNOG" id="ENOG5032WC7">
    <property type="taxonomic scope" value="Bacteria"/>
</dbReference>
<keyword evidence="1" id="KW-0472">Membrane</keyword>
<feature type="transmembrane region" description="Helical" evidence="1">
    <location>
        <begin position="255"/>
        <end position="277"/>
    </location>
</feature>
<gene>
    <name evidence="2" type="ordered locus">CPF_0700</name>
</gene>
<dbReference type="AlphaFoldDB" id="A0A0H2YT14"/>
<organism evidence="2 3">
    <name type="scientific">Clostridium perfringens (strain ATCC 13124 / DSM 756 / JCM 1290 / NCIMB 6125 / NCTC 8237 / Type A)</name>
    <dbReference type="NCBI Taxonomy" id="195103"/>
    <lineage>
        <taxon>Bacteria</taxon>
        <taxon>Bacillati</taxon>
        <taxon>Bacillota</taxon>
        <taxon>Clostridia</taxon>
        <taxon>Eubacteriales</taxon>
        <taxon>Clostridiaceae</taxon>
        <taxon>Clostridium</taxon>
    </lineage>
</organism>
<protein>
    <submittedName>
        <fullName evidence="2">Membrane protein</fullName>
    </submittedName>
</protein>
<feature type="transmembrane region" description="Helical" evidence="1">
    <location>
        <begin position="79"/>
        <end position="99"/>
    </location>
</feature>
<accession>A0A0H2YT14</accession>
<dbReference type="RefSeq" id="WP_011590317.1">
    <property type="nucleotide sequence ID" value="NC_008261.1"/>
</dbReference>
<dbReference type="PaxDb" id="195103-CPF_0700"/>
<keyword evidence="1" id="KW-1133">Transmembrane helix</keyword>
<feature type="transmembrane region" description="Helical" evidence="1">
    <location>
        <begin position="197"/>
        <end position="218"/>
    </location>
</feature>
<reference evidence="2 3" key="1">
    <citation type="journal article" date="2006" name="Genome Res.">
        <title>Skewed genomic variability in strains of the toxigenic bacterial pathogen, Clostridium perfringens.</title>
        <authorList>
            <person name="Myers G.S."/>
            <person name="Rasko D.A."/>
            <person name="Cheung J.K."/>
            <person name="Ravel J."/>
            <person name="Seshadri R."/>
            <person name="Deboy R.T."/>
            <person name="Ren Q."/>
            <person name="Varga J."/>
            <person name="Awad M.M."/>
            <person name="Brinkac L.M."/>
            <person name="Daugherty S.C."/>
            <person name="Haft D.H."/>
            <person name="Dodson R.J."/>
            <person name="Madupu R."/>
            <person name="Nelson W.C."/>
            <person name="Rosovitz M.J."/>
            <person name="Sullivan S.A."/>
            <person name="Khouri H."/>
            <person name="Dimitrov G.I."/>
            <person name="Watkins K.L."/>
            <person name="Mulligan S."/>
            <person name="Benton J."/>
            <person name="Radune D."/>
            <person name="Fisher D.J."/>
            <person name="Atkins H.S."/>
            <person name="Hiscox T."/>
            <person name="Jost B.H."/>
            <person name="Billington S.J."/>
            <person name="Songer J.G."/>
            <person name="McClane B.A."/>
            <person name="Titball R.W."/>
            <person name="Rood J.I."/>
            <person name="Melville S.B."/>
            <person name="Paulsen I.T."/>
        </authorList>
    </citation>
    <scope>NUCLEOTIDE SEQUENCE [LARGE SCALE GENOMIC DNA]</scope>
    <source>
        <strain evidence="3">ATCC 13124 / DSM 756 / JCM 1290 / NCIMB 6125 / NCTC 8237 / S 107 / Type A</strain>
    </source>
</reference>
<evidence type="ECO:0000256" key="1">
    <source>
        <dbReference type="SAM" id="Phobius"/>
    </source>
</evidence>
<dbReference type="NCBIfam" id="NF038403">
    <property type="entry name" value="perm_prefix_1"/>
    <property type="match status" value="1"/>
</dbReference>
<proteinExistence type="predicted"/>
<evidence type="ECO:0000313" key="3">
    <source>
        <dbReference type="Proteomes" id="UP000001823"/>
    </source>
</evidence>
<dbReference type="Proteomes" id="UP000001823">
    <property type="component" value="Chromosome"/>
</dbReference>
<dbReference type="InterPro" id="IPR047928">
    <property type="entry name" value="Perm_prefix_1"/>
</dbReference>
<sequence>MREIDNYIDSLYKNIDGISKENKEIKETMRTHLIESVEELKLEGFSEKESIKIALERFGEINEIRGELKTVVERGVKPLLYTVGISLIILIAFFTHLIFMRFDYIKLIALIIIAVPMYIIIRGGVLIYYKVKGIKYNIDWKKELYKFLFANYFIFLVGWYIFPIEVGGSSNVNLQVDLIPFKSYIELMNRGITIGYLMKWIIIRLILFIPLGFYPAFLKGKFNNIAGCVLIASIVYFIVPILELILSFGLISVPIIYIGIDYWVISIIGVLLGYFLYNSIAKKHI</sequence>
<feature type="transmembrane region" description="Helical" evidence="1">
    <location>
        <begin position="143"/>
        <end position="162"/>
    </location>
</feature>
<dbReference type="GeneID" id="93002956"/>
<name>A0A0H2YT14_CLOP1</name>
<dbReference type="EMBL" id="CP000246">
    <property type="protein sequence ID" value="ABG83904.1"/>
    <property type="molecule type" value="Genomic_DNA"/>
</dbReference>
<keyword evidence="1" id="KW-0812">Transmembrane</keyword>
<feature type="transmembrane region" description="Helical" evidence="1">
    <location>
        <begin position="105"/>
        <end position="131"/>
    </location>
</feature>
<keyword evidence="3" id="KW-1185">Reference proteome</keyword>